<keyword evidence="3" id="KW-1185">Reference proteome</keyword>
<comment type="caution">
    <text evidence="2">The sequence shown here is derived from an EMBL/GenBank/DDBJ whole genome shotgun (WGS) entry which is preliminary data.</text>
</comment>
<accession>A0A8J8BCG4</accession>
<dbReference type="Proteomes" id="UP000677913">
    <property type="component" value="Unassembled WGS sequence"/>
</dbReference>
<sequence>MRVLMWEAKGDAGGLVAWWRESVEPQLPEGAGAELFRSADRLVALIRLPDDTGSERPALPEPPQRLCARPPHSWPFETVD</sequence>
<evidence type="ECO:0000313" key="2">
    <source>
        <dbReference type="EMBL" id="MBS2964133.1"/>
    </source>
</evidence>
<evidence type="ECO:0000313" key="3">
    <source>
        <dbReference type="Proteomes" id="UP000677913"/>
    </source>
</evidence>
<name>A0A8J8BCG4_9ACTN</name>
<feature type="region of interest" description="Disordered" evidence="1">
    <location>
        <begin position="50"/>
        <end position="80"/>
    </location>
</feature>
<dbReference type="EMBL" id="JAGSXH010000042">
    <property type="protein sequence ID" value="MBS2964133.1"/>
    <property type="molecule type" value="Genomic_DNA"/>
</dbReference>
<dbReference type="RefSeq" id="WP_211468491.1">
    <property type="nucleotide sequence ID" value="NZ_JAGSXH010000042.1"/>
</dbReference>
<reference evidence="2" key="1">
    <citation type="submission" date="2021-04" db="EMBL/GenBank/DDBJ databases">
        <title>Genome based classification of Actinospica acidithermotolerans sp. nov., an actinobacterium isolated from an Indonesian hot spring.</title>
        <authorList>
            <person name="Kusuma A.B."/>
            <person name="Putra K.E."/>
            <person name="Nafisah S."/>
            <person name="Loh J."/>
            <person name="Nouioui I."/>
            <person name="Goodfellow M."/>
        </authorList>
    </citation>
    <scope>NUCLEOTIDE SEQUENCE</scope>
    <source>
        <strain evidence="2">DSM 45618</strain>
    </source>
</reference>
<organism evidence="2 3">
    <name type="scientific">Actinocrinis puniceicyclus</name>
    <dbReference type="NCBI Taxonomy" id="977794"/>
    <lineage>
        <taxon>Bacteria</taxon>
        <taxon>Bacillati</taxon>
        <taxon>Actinomycetota</taxon>
        <taxon>Actinomycetes</taxon>
        <taxon>Catenulisporales</taxon>
        <taxon>Actinospicaceae</taxon>
        <taxon>Actinocrinis</taxon>
    </lineage>
</organism>
<gene>
    <name evidence="2" type="ORF">KGA66_13830</name>
</gene>
<proteinExistence type="predicted"/>
<evidence type="ECO:0000256" key="1">
    <source>
        <dbReference type="SAM" id="MobiDB-lite"/>
    </source>
</evidence>
<dbReference type="AlphaFoldDB" id="A0A8J8BCG4"/>
<protein>
    <submittedName>
        <fullName evidence="2">Uncharacterized protein</fullName>
    </submittedName>
</protein>